<feature type="transmembrane region" description="Helical" evidence="1">
    <location>
        <begin position="199"/>
        <end position="221"/>
    </location>
</feature>
<gene>
    <name evidence="2" type="ORF">SacmaDRAFT_0378</name>
</gene>
<dbReference type="STRING" id="882083.SacmaDRAFT_0378"/>
<reference evidence="2 3" key="1">
    <citation type="journal article" date="2012" name="Stand. Genomic Sci.">
        <title>Genome sequence of the ocean sediment bacterium Saccharomonospora marina type strain (XMU15(T)).</title>
        <authorList>
            <person name="Klenk H.P."/>
            <person name="Lu M."/>
            <person name="Lucas S."/>
            <person name="Lapidus A."/>
            <person name="Copeland A."/>
            <person name="Pitluck S."/>
            <person name="Goodwin L.A."/>
            <person name="Han C."/>
            <person name="Tapia R."/>
            <person name="Brambilla E.M."/>
            <person name="Potter G."/>
            <person name="Land M."/>
            <person name="Ivanova N."/>
            <person name="Rohde M."/>
            <person name="Goker M."/>
            <person name="Detter J.C."/>
            <person name="Li W.J."/>
            <person name="Kyrpides N.C."/>
            <person name="Woyke T."/>
        </authorList>
    </citation>
    <scope>NUCLEOTIDE SEQUENCE [LARGE SCALE GENOMIC DNA]</scope>
    <source>
        <strain evidence="2 3">XMU15</strain>
    </source>
</reference>
<keyword evidence="1" id="KW-0472">Membrane</keyword>
<feature type="transmembrane region" description="Helical" evidence="1">
    <location>
        <begin position="110"/>
        <end position="130"/>
    </location>
</feature>
<dbReference type="eggNOG" id="COG1807">
    <property type="taxonomic scope" value="Bacteria"/>
</dbReference>
<organism evidence="2 3">
    <name type="scientific">Saccharomonospora marina XMU15</name>
    <dbReference type="NCBI Taxonomy" id="882083"/>
    <lineage>
        <taxon>Bacteria</taxon>
        <taxon>Bacillati</taxon>
        <taxon>Actinomycetota</taxon>
        <taxon>Actinomycetes</taxon>
        <taxon>Pseudonocardiales</taxon>
        <taxon>Pseudonocardiaceae</taxon>
        <taxon>Saccharomonospora</taxon>
    </lineage>
</organism>
<keyword evidence="1" id="KW-0812">Transmembrane</keyword>
<evidence type="ECO:0000313" key="3">
    <source>
        <dbReference type="Proteomes" id="UP000004926"/>
    </source>
</evidence>
<feature type="transmembrane region" description="Helical" evidence="1">
    <location>
        <begin position="67"/>
        <end position="98"/>
    </location>
</feature>
<protein>
    <recommendedName>
        <fullName evidence="4">Glycosyltransferase RgtA/B/C/D-like domain-containing protein</fullName>
    </recommendedName>
</protein>
<dbReference type="RefSeq" id="WP_009152076.1">
    <property type="nucleotide sequence ID" value="NZ_CM001439.1"/>
</dbReference>
<feature type="transmembrane region" description="Helical" evidence="1">
    <location>
        <begin position="166"/>
        <end position="187"/>
    </location>
</feature>
<feature type="transmembrane region" description="Helical" evidence="1">
    <location>
        <begin position="293"/>
        <end position="314"/>
    </location>
</feature>
<sequence length="507" mass="54891">MTGGRVRLAAVVAALGVVFAFGTWAAWDFVIDDAFITFRYSANLADGHGPVWNVGQDPVEGFTNFGWMLWLSAYAAMGLDLVVVAKLTSVLLGIGVLLMLLHHARRSSGLVAAVVAGACFAVFLPTYFHLGSGLETMAFAAVVLRATIVGLDVLAGREVRPWEPPLLLLVAGLLRPEGVLAVLPAFAVWLWQRRRSREALLWTSLAAAVGLAYFGWRWSFYGQLLPNTFYIKFGNLDSGSRWLELTAAMLGPLALLTAVLLWRRPTRAAGALLLGVVAATYATYAVSGPTMDYVHRFAFHAFPVLCLGAGLAVGSLGRRWAYPVAGVGIVVWTALAGVVPRDLPTIVNYGEDLRRAHVAIGQGLARADVPRAERTLAVSDAGAIPYYSGWDSIDYIGLNDEAIARGGDRTSIVRRAHPTVIVVTSTSPVLPDTAYGLRVSEATTGYLHVAQLKMRDGYWQNVFVVPQWATQVASAVSHSGEEAMRGHDPGRYDKTLGRWFDRLRGRT</sequence>
<dbReference type="AlphaFoldDB" id="H5X289"/>
<keyword evidence="3" id="KW-1185">Reference proteome</keyword>
<feature type="transmembrane region" description="Helical" evidence="1">
    <location>
        <begin position="268"/>
        <end position="286"/>
    </location>
</feature>
<feature type="transmembrane region" description="Helical" evidence="1">
    <location>
        <begin position="320"/>
        <end position="339"/>
    </location>
</feature>
<dbReference type="EMBL" id="CM001439">
    <property type="protein sequence ID" value="EHR48685.1"/>
    <property type="molecule type" value="Genomic_DNA"/>
</dbReference>
<feature type="transmembrane region" description="Helical" evidence="1">
    <location>
        <begin position="242"/>
        <end position="262"/>
    </location>
</feature>
<keyword evidence="1" id="KW-1133">Transmembrane helix</keyword>
<dbReference type="HOGENOM" id="CLU_507761_0_0_11"/>
<name>H5X289_9PSEU</name>
<accession>H5X289</accession>
<dbReference type="Proteomes" id="UP000004926">
    <property type="component" value="Chromosome"/>
</dbReference>
<evidence type="ECO:0000313" key="2">
    <source>
        <dbReference type="EMBL" id="EHR48685.1"/>
    </source>
</evidence>
<evidence type="ECO:0008006" key="4">
    <source>
        <dbReference type="Google" id="ProtNLM"/>
    </source>
</evidence>
<evidence type="ECO:0000256" key="1">
    <source>
        <dbReference type="SAM" id="Phobius"/>
    </source>
</evidence>
<proteinExistence type="predicted"/>